<evidence type="ECO:0000256" key="2">
    <source>
        <dbReference type="ARBA" id="ARBA00022630"/>
    </source>
</evidence>
<dbReference type="Proteomes" id="UP000306192">
    <property type="component" value="Unassembled WGS sequence"/>
</dbReference>
<comment type="similarity">
    <text evidence="1 5">Belongs to the pyridoxamine 5'-phosphate oxidase family.</text>
</comment>
<comment type="cofactor">
    <cofactor evidence="5 6">
        <name>FMN</name>
        <dbReference type="ChEBI" id="CHEBI:58210"/>
    </cofactor>
    <text evidence="5 6">Binds 1 FMN per subunit.</text>
</comment>
<evidence type="ECO:0000256" key="6">
    <source>
        <dbReference type="PIRSR" id="PIRSR000190-2"/>
    </source>
</evidence>
<dbReference type="UniPathway" id="UPA01068">
    <property type="reaction ID" value="UER00304"/>
</dbReference>
<reference evidence="9 10" key="1">
    <citation type="journal article" date="2019" name="Microorganisms">
        <title>Systematic Affiliation and Genome Analysis of Subtercola vilae DB165(T) with Particular Emphasis on Cold Adaptation of an Isolate from a High-Altitude Cold Volcano Lake.</title>
        <authorList>
            <person name="Villalobos A.S."/>
            <person name="Wiese J."/>
            <person name="Imhoff J.F."/>
            <person name="Dorador C."/>
            <person name="Keller A."/>
            <person name="Hentschel U."/>
        </authorList>
    </citation>
    <scope>NUCLEOTIDE SEQUENCE [LARGE SCALE GENOMIC DNA]</scope>
    <source>
        <strain evidence="9 10">DB165</strain>
    </source>
</reference>
<comment type="subunit">
    <text evidence="5">Homodimer.</text>
</comment>
<protein>
    <recommendedName>
        <fullName evidence="5">Pyridoxine/pyridoxamine 5'-phosphate oxidase</fullName>
        <ecNumber evidence="5">1.4.3.5</ecNumber>
    </recommendedName>
    <alternativeName>
        <fullName evidence="5">PNP/PMP oxidase</fullName>
        <shortName evidence="5">PNPOx</shortName>
    </alternativeName>
    <alternativeName>
        <fullName evidence="5">Pyridoxal 5'-phosphate synthase</fullName>
    </alternativeName>
</protein>
<comment type="caution">
    <text evidence="5">Lacks conserved residue(s) required for the propagation of feature annotation.</text>
</comment>
<keyword evidence="5" id="KW-0664">Pyridoxine biosynthesis</keyword>
<evidence type="ECO:0000256" key="5">
    <source>
        <dbReference type="HAMAP-Rule" id="MF_01629"/>
    </source>
</evidence>
<comment type="pathway">
    <text evidence="5">Cofactor metabolism; pyridoxal 5'-phosphate salvage; pyridoxal 5'-phosphate from pyridoxine 5'-phosphate: step 1/1.</text>
</comment>
<comment type="function">
    <text evidence="5">Catalyzes the oxidation of either pyridoxine 5'-phosphate (PNP) or pyridoxamine 5'-phosphate (PMP) into pyridoxal 5'-phosphate (PLP).</text>
</comment>
<comment type="catalytic activity">
    <reaction evidence="5">
        <text>pyridoxamine 5'-phosphate + O2 + H2O = pyridoxal 5'-phosphate + H2O2 + NH4(+)</text>
        <dbReference type="Rhea" id="RHEA:15817"/>
        <dbReference type="ChEBI" id="CHEBI:15377"/>
        <dbReference type="ChEBI" id="CHEBI:15379"/>
        <dbReference type="ChEBI" id="CHEBI:16240"/>
        <dbReference type="ChEBI" id="CHEBI:28938"/>
        <dbReference type="ChEBI" id="CHEBI:58451"/>
        <dbReference type="ChEBI" id="CHEBI:597326"/>
        <dbReference type="EC" id="1.4.3.5"/>
    </reaction>
</comment>
<feature type="binding site" evidence="5">
    <location>
        <position position="66"/>
    </location>
    <ligand>
        <name>substrate</name>
    </ligand>
</feature>
<dbReference type="EC" id="1.4.3.5" evidence="5"/>
<evidence type="ECO:0000256" key="4">
    <source>
        <dbReference type="ARBA" id="ARBA00023002"/>
    </source>
</evidence>
<dbReference type="PANTHER" id="PTHR10851:SF0">
    <property type="entry name" value="PYRIDOXINE-5'-PHOSPHATE OXIDASE"/>
    <property type="match status" value="1"/>
</dbReference>
<sequence length="213" mass="23248">MSDSLETHRDYGAEALNESDLDPSPTAQLARWLAEAERAGIREPNAMVLSTVDAAGLPGSRTVLLRGLDARGLTFFTNYHSAKGRALAANAVASVLFPWYSLVRQAIVTGTVARLTAAESDAYFASRPRGSQIAAIASEQSAPIGSRAELEARVARVESEYEAEGSVERPEGWGGFRIVPTRVEFWKGRTSRLHDRFEYAPGEIGWQITRLQP</sequence>
<dbReference type="OrthoDB" id="9780392at2"/>
<proteinExistence type="inferred from homology"/>
<dbReference type="InterPro" id="IPR019576">
    <property type="entry name" value="Pyridoxamine_oxidase_dimer_C"/>
</dbReference>
<dbReference type="InterPro" id="IPR000659">
    <property type="entry name" value="Pyridox_Oxase"/>
</dbReference>
<feature type="binding site" evidence="5 6">
    <location>
        <position position="196"/>
    </location>
    <ligand>
        <name>FMN</name>
        <dbReference type="ChEBI" id="CHEBI:58210"/>
    </ligand>
</feature>
<evidence type="ECO:0000313" key="10">
    <source>
        <dbReference type="Proteomes" id="UP000306192"/>
    </source>
</evidence>
<dbReference type="Gene3D" id="2.30.110.10">
    <property type="entry name" value="Electron Transport, Fmn-binding Protein, Chain A"/>
    <property type="match status" value="1"/>
</dbReference>
<keyword evidence="10" id="KW-1185">Reference proteome</keyword>
<dbReference type="GO" id="GO:0010181">
    <property type="term" value="F:FMN binding"/>
    <property type="evidence" value="ECO:0007669"/>
    <property type="project" value="UniProtKB-UniRule"/>
</dbReference>
<evidence type="ECO:0000259" key="7">
    <source>
        <dbReference type="Pfam" id="PF01243"/>
    </source>
</evidence>
<dbReference type="Pfam" id="PF10590">
    <property type="entry name" value="PNP_phzG_C"/>
    <property type="match status" value="1"/>
</dbReference>
<comment type="pathway">
    <text evidence="5">Cofactor metabolism; pyridoxal 5'-phosphate salvage; pyridoxal 5'-phosphate from pyridoxamine 5'-phosphate: step 1/1.</text>
</comment>
<feature type="binding site" evidence="5">
    <location>
        <begin position="61"/>
        <end position="66"/>
    </location>
    <ligand>
        <name>FMN</name>
        <dbReference type="ChEBI" id="CHEBI:58210"/>
    </ligand>
</feature>
<dbReference type="GO" id="GO:0004733">
    <property type="term" value="F:pyridoxamine phosphate oxidase activity"/>
    <property type="evidence" value="ECO:0007669"/>
    <property type="project" value="UniProtKB-UniRule"/>
</dbReference>
<feature type="binding site" evidence="5">
    <location>
        <begin position="192"/>
        <end position="194"/>
    </location>
    <ligand>
        <name>substrate</name>
    </ligand>
</feature>
<dbReference type="InterPro" id="IPR011576">
    <property type="entry name" value="Pyridox_Oxase_N"/>
</dbReference>
<gene>
    <name evidence="5 9" type="primary">pdxH</name>
    <name evidence="9" type="ORF">D4765_17440</name>
</gene>
<feature type="binding site" evidence="5">
    <location>
        <position position="127"/>
    </location>
    <ligand>
        <name>substrate</name>
    </ligand>
</feature>
<feature type="domain" description="Pyridoxamine 5'-phosphate oxidase N-terminal" evidence="7">
    <location>
        <begin position="34"/>
        <end position="158"/>
    </location>
</feature>
<feature type="binding site" evidence="5 6">
    <location>
        <position position="186"/>
    </location>
    <ligand>
        <name>FMN</name>
        <dbReference type="ChEBI" id="CHEBI:58210"/>
    </ligand>
</feature>
<dbReference type="AlphaFoldDB" id="A0A4T2BFM8"/>
<name>A0A4T2BFM8_9MICO</name>
<keyword evidence="4 5" id="KW-0560">Oxidoreductase</keyword>
<dbReference type="SUPFAM" id="SSF50475">
    <property type="entry name" value="FMN-binding split barrel"/>
    <property type="match status" value="1"/>
</dbReference>
<dbReference type="EMBL" id="QYRT01000055">
    <property type="protein sequence ID" value="TIH30105.1"/>
    <property type="molecule type" value="Genomic_DNA"/>
</dbReference>
<dbReference type="PIRSF" id="PIRSF000190">
    <property type="entry name" value="Pyd_amn-ph_oxd"/>
    <property type="match status" value="1"/>
</dbReference>
<feature type="binding site" evidence="5 6">
    <location>
        <begin position="140"/>
        <end position="141"/>
    </location>
    <ligand>
        <name>FMN</name>
        <dbReference type="ChEBI" id="CHEBI:58210"/>
    </ligand>
</feature>
<dbReference type="RefSeq" id="WP_136643585.1">
    <property type="nucleotide sequence ID" value="NZ_QYRT01000055.1"/>
</dbReference>
<feature type="binding site" evidence="5">
    <location>
        <position position="131"/>
    </location>
    <ligand>
        <name>substrate</name>
    </ligand>
</feature>
<dbReference type="GO" id="GO:0008615">
    <property type="term" value="P:pyridoxine biosynthetic process"/>
    <property type="evidence" value="ECO:0007669"/>
    <property type="project" value="UniProtKB-UniRule"/>
</dbReference>
<feature type="binding site" evidence="5 6">
    <location>
        <position position="105"/>
    </location>
    <ligand>
        <name>FMN</name>
        <dbReference type="ChEBI" id="CHEBI:58210"/>
    </ligand>
</feature>
<dbReference type="Pfam" id="PF01243">
    <property type="entry name" value="PNPOx_N"/>
    <property type="match status" value="1"/>
</dbReference>
<dbReference type="NCBIfam" id="TIGR00558">
    <property type="entry name" value="pdxH"/>
    <property type="match status" value="1"/>
</dbReference>
<evidence type="ECO:0000313" key="9">
    <source>
        <dbReference type="EMBL" id="TIH30105.1"/>
    </source>
</evidence>
<dbReference type="InterPro" id="IPR012349">
    <property type="entry name" value="Split_barrel_FMN-bd"/>
</dbReference>
<feature type="domain" description="Pyridoxine 5'-phosphate oxidase dimerisation C-terminal" evidence="8">
    <location>
        <begin position="173"/>
        <end position="213"/>
    </location>
</feature>
<dbReference type="PANTHER" id="PTHR10851">
    <property type="entry name" value="PYRIDOXINE-5-PHOSPHATE OXIDASE"/>
    <property type="match status" value="1"/>
</dbReference>
<dbReference type="NCBIfam" id="NF004231">
    <property type="entry name" value="PRK05679.1"/>
    <property type="match status" value="1"/>
</dbReference>
<comment type="catalytic activity">
    <reaction evidence="5">
        <text>pyridoxine 5'-phosphate + O2 = pyridoxal 5'-phosphate + H2O2</text>
        <dbReference type="Rhea" id="RHEA:15149"/>
        <dbReference type="ChEBI" id="CHEBI:15379"/>
        <dbReference type="ChEBI" id="CHEBI:16240"/>
        <dbReference type="ChEBI" id="CHEBI:58589"/>
        <dbReference type="ChEBI" id="CHEBI:597326"/>
        <dbReference type="EC" id="1.4.3.5"/>
    </reaction>
</comment>
<comment type="caution">
    <text evidence="9">The sequence shown here is derived from an EMBL/GenBank/DDBJ whole genome shotgun (WGS) entry which is preliminary data.</text>
</comment>
<accession>A0A4T2BFM8</accession>
<evidence type="ECO:0000256" key="3">
    <source>
        <dbReference type="ARBA" id="ARBA00022643"/>
    </source>
</evidence>
<dbReference type="HAMAP" id="MF_01629">
    <property type="entry name" value="PdxH"/>
    <property type="match status" value="1"/>
</dbReference>
<feature type="binding site" evidence="5">
    <location>
        <position position="123"/>
    </location>
    <ligand>
        <name>substrate</name>
    </ligand>
</feature>
<organism evidence="9 10">
    <name type="scientific">Subtercola vilae</name>
    <dbReference type="NCBI Taxonomy" id="2056433"/>
    <lineage>
        <taxon>Bacteria</taxon>
        <taxon>Bacillati</taxon>
        <taxon>Actinomycetota</taxon>
        <taxon>Actinomycetes</taxon>
        <taxon>Micrococcales</taxon>
        <taxon>Microbacteriaceae</taxon>
        <taxon>Subtercola</taxon>
    </lineage>
</organism>
<keyword evidence="3 5" id="KW-0288">FMN</keyword>
<feature type="binding site" evidence="5 6">
    <location>
        <begin position="76"/>
        <end position="77"/>
    </location>
    <ligand>
        <name>FMN</name>
        <dbReference type="ChEBI" id="CHEBI:58210"/>
    </ligand>
</feature>
<keyword evidence="2 5" id="KW-0285">Flavoprotein</keyword>
<feature type="binding site" evidence="5 6">
    <location>
        <position position="83"/>
    </location>
    <ligand>
        <name>FMN</name>
        <dbReference type="ChEBI" id="CHEBI:58210"/>
    </ligand>
</feature>
<evidence type="ECO:0000256" key="1">
    <source>
        <dbReference type="ARBA" id="ARBA00007301"/>
    </source>
</evidence>
<evidence type="ECO:0000259" key="8">
    <source>
        <dbReference type="Pfam" id="PF10590"/>
    </source>
</evidence>